<dbReference type="AlphaFoldDB" id="A0A0F9RL80"/>
<feature type="region of interest" description="Disordered" evidence="1">
    <location>
        <begin position="34"/>
        <end position="57"/>
    </location>
</feature>
<name>A0A0F9RL80_9ZZZZ</name>
<protein>
    <submittedName>
        <fullName evidence="2">Uncharacterized protein</fullName>
    </submittedName>
</protein>
<evidence type="ECO:0000313" key="2">
    <source>
        <dbReference type="EMBL" id="KKN55504.1"/>
    </source>
</evidence>
<evidence type="ECO:0000256" key="1">
    <source>
        <dbReference type="SAM" id="MobiDB-lite"/>
    </source>
</evidence>
<gene>
    <name evidence="2" type="ORF">LCGC14_0581790</name>
</gene>
<accession>A0A0F9RL80</accession>
<dbReference type="EMBL" id="LAZR01000882">
    <property type="protein sequence ID" value="KKN55504.1"/>
    <property type="molecule type" value="Genomic_DNA"/>
</dbReference>
<sequence length="57" mass="6459">MVEVQGALDQEMRKIGWDGDRAVDELRHAFQYNEQGQGELDMSKMSKTASKRGTDVD</sequence>
<comment type="caution">
    <text evidence="2">The sequence shown here is derived from an EMBL/GenBank/DDBJ whole genome shotgun (WGS) entry which is preliminary data.</text>
</comment>
<reference evidence="2" key="1">
    <citation type="journal article" date="2015" name="Nature">
        <title>Complex archaea that bridge the gap between prokaryotes and eukaryotes.</title>
        <authorList>
            <person name="Spang A."/>
            <person name="Saw J.H."/>
            <person name="Jorgensen S.L."/>
            <person name="Zaremba-Niedzwiedzka K."/>
            <person name="Martijn J."/>
            <person name="Lind A.E."/>
            <person name="van Eijk R."/>
            <person name="Schleper C."/>
            <person name="Guy L."/>
            <person name="Ettema T.J."/>
        </authorList>
    </citation>
    <scope>NUCLEOTIDE SEQUENCE</scope>
</reference>
<proteinExistence type="predicted"/>
<organism evidence="2">
    <name type="scientific">marine sediment metagenome</name>
    <dbReference type="NCBI Taxonomy" id="412755"/>
    <lineage>
        <taxon>unclassified sequences</taxon>
        <taxon>metagenomes</taxon>
        <taxon>ecological metagenomes</taxon>
    </lineage>
</organism>